<dbReference type="GO" id="GO:0005829">
    <property type="term" value="C:cytosol"/>
    <property type="evidence" value="ECO:0007669"/>
    <property type="project" value="TreeGrafter"/>
</dbReference>
<comment type="catalytic activity">
    <reaction evidence="11">
        <text>NAD(+) + (deoxyribonucleotide)n-3'-hydroxyl + 5'-phospho-(deoxyribonucleotide)m = (deoxyribonucleotide)n+m + AMP + beta-nicotinamide D-nucleotide.</text>
        <dbReference type="EC" id="6.5.1.2"/>
    </reaction>
</comment>
<dbReference type="SUPFAM" id="SSF47781">
    <property type="entry name" value="RuvA domain 2-like"/>
    <property type="match status" value="1"/>
</dbReference>
<keyword evidence="4" id="KW-0235">DNA replication</keyword>
<dbReference type="GO" id="GO:0006260">
    <property type="term" value="P:DNA replication"/>
    <property type="evidence" value="ECO:0007669"/>
    <property type="project" value="UniProtKB-KW"/>
</dbReference>
<dbReference type="Pfam" id="PF03119">
    <property type="entry name" value="DNA_ligase_ZBD"/>
    <property type="match status" value="1"/>
</dbReference>
<dbReference type="Gene3D" id="1.10.150.20">
    <property type="entry name" value="5' to 3' exonuclease, C-terminal subdomain"/>
    <property type="match status" value="2"/>
</dbReference>
<gene>
    <name evidence="13" type="ORF">METZ01_LOCUS39511</name>
</gene>
<evidence type="ECO:0000256" key="7">
    <source>
        <dbReference type="ARBA" id="ARBA00022833"/>
    </source>
</evidence>
<name>A0A381R9X6_9ZZZZ</name>
<dbReference type="GO" id="GO:0046872">
    <property type="term" value="F:metal ion binding"/>
    <property type="evidence" value="ECO:0007669"/>
    <property type="project" value="UniProtKB-KW"/>
</dbReference>
<dbReference type="FunFam" id="3.30.470.30:FF:000001">
    <property type="entry name" value="DNA ligase"/>
    <property type="match status" value="1"/>
</dbReference>
<dbReference type="InterPro" id="IPR013087">
    <property type="entry name" value="Znf_C2H2_type"/>
</dbReference>
<evidence type="ECO:0000256" key="4">
    <source>
        <dbReference type="ARBA" id="ARBA00022705"/>
    </source>
</evidence>
<dbReference type="CDD" id="cd17748">
    <property type="entry name" value="BRCT_DNA_ligase_like"/>
    <property type="match status" value="1"/>
</dbReference>
<evidence type="ECO:0000256" key="2">
    <source>
        <dbReference type="ARBA" id="ARBA00012722"/>
    </source>
</evidence>
<evidence type="ECO:0000256" key="11">
    <source>
        <dbReference type="ARBA" id="ARBA00034005"/>
    </source>
</evidence>
<reference evidence="13" key="1">
    <citation type="submission" date="2018-05" db="EMBL/GenBank/DDBJ databases">
        <authorList>
            <person name="Lanie J.A."/>
            <person name="Ng W.-L."/>
            <person name="Kazmierczak K.M."/>
            <person name="Andrzejewski T.M."/>
            <person name="Davidsen T.M."/>
            <person name="Wayne K.J."/>
            <person name="Tettelin H."/>
            <person name="Glass J.I."/>
            <person name="Rusch D."/>
            <person name="Podicherti R."/>
            <person name="Tsui H.-C.T."/>
            <person name="Winkler M.E."/>
        </authorList>
    </citation>
    <scope>NUCLEOTIDE SEQUENCE</scope>
</reference>
<keyword evidence="5" id="KW-0479">Metal-binding</keyword>
<dbReference type="GO" id="GO:0006281">
    <property type="term" value="P:DNA repair"/>
    <property type="evidence" value="ECO:0007669"/>
    <property type="project" value="UniProtKB-KW"/>
</dbReference>
<dbReference type="InterPro" id="IPR013839">
    <property type="entry name" value="DNAligase_adenylation"/>
</dbReference>
<dbReference type="Gene3D" id="1.10.287.610">
    <property type="entry name" value="Helix hairpin bin"/>
    <property type="match status" value="1"/>
</dbReference>
<dbReference type="InterPro" id="IPR004150">
    <property type="entry name" value="NAD_DNA_ligase_OB"/>
</dbReference>
<dbReference type="Pfam" id="PF03120">
    <property type="entry name" value="OB_DNA_ligase"/>
    <property type="match status" value="1"/>
</dbReference>
<dbReference type="EC" id="6.5.1.2" evidence="2"/>
<evidence type="ECO:0000256" key="5">
    <source>
        <dbReference type="ARBA" id="ARBA00022723"/>
    </source>
</evidence>
<dbReference type="Pfam" id="PF12826">
    <property type="entry name" value="HHH_2"/>
    <property type="match status" value="1"/>
</dbReference>
<evidence type="ECO:0000313" key="13">
    <source>
        <dbReference type="EMBL" id="SUZ86657.1"/>
    </source>
</evidence>
<dbReference type="SUPFAM" id="SSF52113">
    <property type="entry name" value="BRCT domain"/>
    <property type="match status" value="1"/>
</dbReference>
<dbReference type="PROSITE" id="PS00028">
    <property type="entry name" value="ZINC_FINGER_C2H2_1"/>
    <property type="match status" value="1"/>
</dbReference>
<dbReference type="Gene3D" id="3.30.470.30">
    <property type="entry name" value="DNA ligase/mRNA capping enzyme"/>
    <property type="match status" value="1"/>
</dbReference>
<dbReference type="EMBL" id="UINC01001693">
    <property type="protein sequence ID" value="SUZ86657.1"/>
    <property type="molecule type" value="Genomic_DNA"/>
</dbReference>
<dbReference type="SMART" id="SM00532">
    <property type="entry name" value="LIGANc"/>
    <property type="match status" value="1"/>
</dbReference>
<organism evidence="13">
    <name type="scientific">marine metagenome</name>
    <dbReference type="NCBI Taxonomy" id="408172"/>
    <lineage>
        <taxon>unclassified sequences</taxon>
        <taxon>metagenomes</taxon>
        <taxon>ecological metagenomes</taxon>
    </lineage>
</organism>
<dbReference type="Gene3D" id="3.40.50.10190">
    <property type="entry name" value="BRCT domain"/>
    <property type="match status" value="1"/>
</dbReference>
<dbReference type="InterPro" id="IPR010994">
    <property type="entry name" value="RuvA_2-like"/>
</dbReference>
<dbReference type="PANTHER" id="PTHR23389">
    <property type="entry name" value="CHROMOSOME TRANSMISSION FIDELITY FACTOR 18"/>
    <property type="match status" value="1"/>
</dbReference>
<dbReference type="PROSITE" id="PS50172">
    <property type="entry name" value="BRCT"/>
    <property type="match status" value="1"/>
</dbReference>
<dbReference type="NCBIfam" id="TIGR00575">
    <property type="entry name" value="dnlj"/>
    <property type="match status" value="1"/>
</dbReference>
<dbReference type="InterPro" id="IPR041663">
    <property type="entry name" value="DisA/LigA_HHH"/>
</dbReference>
<sequence>MDKNLAKQKILLLREELEYHNQLYYNEHKNEISDYEYDQKINNLIDLEKKFPEFNSMNSPSIRIGGKITRKFKTITHSSPMLSLSNTYSKEELDDFDKRVKKILKINEIEYTCELKFDGVALSIIYSKGKFVRAVTRGDGKKGDEISNNVITIKSLPLEINNDKPEYFEVRGEVFLSKLNFERINKLKIKNNEIAFSNPRNAASGSLKMQNSSIVSKRNLNCYIYSLICENSNIKTHEESLKYLKKIGFNVPNTYKKCNSINDVKKYIQSWKNKRFALGVETDGIVIKVNNLYYQKTLGNTSKSPRWAIAYKYKAENSKTKIIDIKYQVGRTGAITPVAILNPVQLSGSIVKRASLHNSNEIKRLDIRINDTVTIEKGGEIIPKITGVEIEKRTINSSILTFITSCPSCGTPLKKMDKQANHYCLNHNKCKPQILGKIEHFISKNAMNIEHIGPETIKGLLNNNIIKDISDLYKIQYENIINLEFKINKNDKIRSLKNKSCKNILTSIKNSKNQPFSNLLFGLGIRYVGKTTAEKLTSYFKNIDTLINASFDEIIFVDEIGDKIADSIISYFSNKENLKLIEKLKTSGLIFHENQSKNESNKNKLRDLNFVISGTFTNYSREEIKNEIIINGGKVSSSLSSKTNYLLAGKNIGPKKEIKAIELNIKILPEKDFVKMI</sequence>
<evidence type="ECO:0000256" key="1">
    <source>
        <dbReference type="ARBA" id="ARBA00001946"/>
    </source>
</evidence>
<dbReference type="PANTHER" id="PTHR23389:SF9">
    <property type="entry name" value="DNA LIGASE"/>
    <property type="match status" value="1"/>
</dbReference>
<evidence type="ECO:0000256" key="10">
    <source>
        <dbReference type="ARBA" id="ARBA00023204"/>
    </source>
</evidence>
<dbReference type="InterPro" id="IPR001679">
    <property type="entry name" value="DNA_ligase"/>
</dbReference>
<dbReference type="Gene3D" id="6.20.10.30">
    <property type="match status" value="1"/>
</dbReference>
<keyword evidence="3" id="KW-0436">Ligase</keyword>
<dbReference type="SUPFAM" id="SSF50249">
    <property type="entry name" value="Nucleic acid-binding proteins"/>
    <property type="match status" value="1"/>
</dbReference>
<dbReference type="InterPro" id="IPR036420">
    <property type="entry name" value="BRCT_dom_sf"/>
</dbReference>
<dbReference type="CDD" id="cd00114">
    <property type="entry name" value="LIGANc"/>
    <property type="match status" value="1"/>
</dbReference>
<dbReference type="PROSITE" id="PS01056">
    <property type="entry name" value="DNA_LIGASE_N2"/>
    <property type="match status" value="1"/>
</dbReference>
<dbReference type="Pfam" id="PF00533">
    <property type="entry name" value="BRCT"/>
    <property type="match status" value="1"/>
</dbReference>
<protein>
    <recommendedName>
        <fullName evidence="2">DNA ligase (NAD(+))</fullName>
        <ecNumber evidence="2">6.5.1.2</ecNumber>
    </recommendedName>
</protein>
<evidence type="ECO:0000256" key="6">
    <source>
        <dbReference type="ARBA" id="ARBA00022763"/>
    </source>
</evidence>
<dbReference type="InterPro" id="IPR004149">
    <property type="entry name" value="Znf_DNAligase_C4"/>
</dbReference>
<dbReference type="GO" id="GO:0003911">
    <property type="term" value="F:DNA ligase (NAD+) activity"/>
    <property type="evidence" value="ECO:0007669"/>
    <property type="project" value="UniProtKB-EC"/>
</dbReference>
<evidence type="ECO:0000259" key="12">
    <source>
        <dbReference type="PROSITE" id="PS50172"/>
    </source>
</evidence>
<dbReference type="PIRSF" id="PIRSF001604">
    <property type="entry name" value="LigA"/>
    <property type="match status" value="1"/>
</dbReference>
<evidence type="ECO:0000256" key="9">
    <source>
        <dbReference type="ARBA" id="ARBA00023027"/>
    </source>
</evidence>
<dbReference type="InterPro" id="IPR013840">
    <property type="entry name" value="DNAligase_N"/>
</dbReference>
<dbReference type="NCBIfam" id="NF005932">
    <property type="entry name" value="PRK07956.1"/>
    <property type="match status" value="1"/>
</dbReference>
<dbReference type="AlphaFoldDB" id="A0A381R9X6"/>
<dbReference type="SMART" id="SM00292">
    <property type="entry name" value="BRCT"/>
    <property type="match status" value="1"/>
</dbReference>
<keyword evidence="6" id="KW-0227">DNA damage</keyword>
<dbReference type="Gene3D" id="2.40.50.140">
    <property type="entry name" value="Nucleic acid-binding proteins"/>
    <property type="match status" value="1"/>
</dbReference>
<proteinExistence type="inferred from homology"/>
<comment type="cofactor">
    <cofactor evidence="1">
        <name>Mg(2+)</name>
        <dbReference type="ChEBI" id="CHEBI:18420"/>
    </cofactor>
</comment>
<dbReference type="InterPro" id="IPR001357">
    <property type="entry name" value="BRCT_dom"/>
</dbReference>
<dbReference type="FunFam" id="2.40.50.140:FF:000012">
    <property type="entry name" value="DNA ligase"/>
    <property type="match status" value="1"/>
</dbReference>
<evidence type="ECO:0000256" key="8">
    <source>
        <dbReference type="ARBA" id="ARBA00022842"/>
    </source>
</evidence>
<dbReference type="FunFam" id="1.10.150.20:FF:000006">
    <property type="entry name" value="DNA ligase"/>
    <property type="match status" value="1"/>
</dbReference>
<dbReference type="SUPFAM" id="SSF56091">
    <property type="entry name" value="DNA ligase/mRNA capping enzyme, catalytic domain"/>
    <property type="match status" value="1"/>
</dbReference>
<keyword evidence="9" id="KW-0520">NAD</keyword>
<dbReference type="InterPro" id="IPR033136">
    <property type="entry name" value="DNA_ligase_CS"/>
</dbReference>
<accession>A0A381R9X6</accession>
<dbReference type="Pfam" id="PF01653">
    <property type="entry name" value="DNA_ligase_aden"/>
    <property type="match status" value="1"/>
</dbReference>
<dbReference type="InterPro" id="IPR018239">
    <property type="entry name" value="DNA_ligase_AS"/>
</dbReference>
<dbReference type="PROSITE" id="PS01055">
    <property type="entry name" value="DNA_LIGASE_N1"/>
    <property type="match status" value="1"/>
</dbReference>
<keyword evidence="10" id="KW-0234">DNA repair</keyword>
<keyword evidence="7" id="KW-0862">Zinc</keyword>
<dbReference type="HAMAP" id="MF_01588">
    <property type="entry name" value="DNA_ligase_A"/>
    <property type="match status" value="1"/>
</dbReference>
<keyword evidence="8" id="KW-0460">Magnesium</keyword>
<evidence type="ECO:0000256" key="3">
    <source>
        <dbReference type="ARBA" id="ARBA00022598"/>
    </source>
</evidence>
<feature type="domain" description="BRCT" evidence="12">
    <location>
        <begin position="600"/>
        <end position="677"/>
    </location>
</feature>
<dbReference type="InterPro" id="IPR012340">
    <property type="entry name" value="NA-bd_OB-fold"/>
</dbReference>